<accession>A0A1Y2AZD0</accession>
<evidence type="ECO:0000256" key="1">
    <source>
        <dbReference type="ARBA" id="ARBA00005446"/>
    </source>
</evidence>
<dbReference type="InParanoid" id="A0A1Y2AZD0"/>
<dbReference type="InterPro" id="IPR027417">
    <property type="entry name" value="P-loop_NTPase"/>
</dbReference>
<dbReference type="Pfam" id="PF00271">
    <property type="entry name" value="Helicase_C"/>
    <property type="match status" value="1"/>
</dbReference>
<comment type="catalytic activity">
    <reaction evidence="4">
        <text>Couples ATP hydrolysis with the unwinding of duplex DNA by translocating in the 3'-5' direction.</text>
        <dbReference type="EC" id="5.6.2.4"/>
    </reaction>
</comment>
<evidence type="ECO:0000313" key="10">
    <source>
        <dbReference type="Proteomes" id="UP000193986"/>
    </source>
</evidence>
<evidence type="ECO:0000256" key="5">
    <source>
        <dbReference type="ARBA" id="ARBA00034808"/>
    </source>
</evidence>
<name>A0A1Y2AZD0_9TREE</name>
<evidence type="ECO:0000259" key="8">
    <source>
        <dbReference type="PROSITE" id="PS51194"/>
    </source>
</evidence>
<keyword evidence="3" id="KW-0067">ATP-binding</keyword>
<dbReference type="PROSITE" id="PS51192">
    <property type="entry name" value="HELICASE_ATP_BIND_1"/>
    <property type="match status" value="1"/>
</dbReference>
<dbReference type="EC" id="5.6.2.4" evidence="5"/>
<reference evidence="9 10" key="1">
    <citation type="submission" date="2016-07" db="EMBL/GenBank/DDBJ databases">
        <title>Pervasive Adenine N6-methylation of Active Genes in Fungi.</title>
        <authorList>
            <consortium name="DOE Joint Genome Institute"/>
            <person name="Mondo S.J."/>
            <person name="Dannebaum R.O."/>
            <person name="Kuo R.C."/>
            <person name="Labutti K."/>
            <person name="Haridas S."/>
            <person name="Kuo A."/>
            <person name="Salamov A."/>
            <person name="Ahrendt S.R."/>
            <person name="Lipzen A."/>
            <person name="Sullivan W."/>
            <person name="Andreopoulos W.B."/>
            <person name="Clum A."/>
            <person name="Lindquist E."/>
            <person name="Daum C."/>
            <person name="Ramamoorthy G.K."/>
            <person name="Gryganskyi A."/>
            <person name="Culley D."/>
            <person name="Magnuson J.K."/>
            <person name="James T.Y."/>
            <person name="O'Malley M.A."/>
            <person name="Stajich J.E."/>
            <person name="Spatafora J.W."/>
            <person name="Visel A."/>
            <person name="Grigoriev I.V."/>
        </authorList>
    </citation>
    <scope>NUCLEOTIDE SEQUENCE [LARGE SCALE GENOMIC DNA]</scope>
    <source>
        <strain evidence="9 10">68-887.2</strain>
    </source>
</reference>
<dbReference type="InterPro" id="IPR022698">
    <property type="entry name" value="OrsD"/>
</dbReference>
<protein>
    <recommendedName>
        <fullName evidence="5">DNA 3'-5' helicase</fullName>
        <ecNumber evidence="5">5.6.2.4</ecNumber>
    </recommendedName>
</protein>
<keyword evidence="10" id="KW-1185">Reference proteome</keyword>
<dbReference type="InterPro" id="IPR011545">
    <property type="entry name" value="DEAD/DEAH_box_helicase_dom"/>
</dbReference>
<dbReference type="Proteomes" id="UP000193986">
    <property type="component" value="Unassembled WGS sequence"/>
</dbReference>
<dbReference type="GO" id="GO:0000724">
    <property type="term" value="P:double-strand break repair via homologous recombination"/>
    <property type="evidence" value="ECO:0007669"/>
    <property type="project" value="TreeGrafter"/>
</dbReference>
<dbReference type="EMBL" id="MCFC01000035">
    <property type="protein sequence ID" value="ORY27933.1"/>
    <property type="molecule type" value="Genomic_DNA"/>
</dbReference>
<keyword evidence="2" id="KW-0547">Nucleotide-binding</keyword>
<dbReference type="Gene3D" id="3.40.50.300">
    <property type="entry name" value="P-loop containing nucleotide triphosphate hydrolases"/>
    <property type="match status" value="2"/>
</dbReference>
<evidence type="ECO:0000256" key="2">
    <source>
        <dbReference type="ARBA" id="ARBA00022741"/>
    </source>
</evidence>
<dbReference type="STRING" id="71784.A0A1Y2AZD0"/>
<evidence type="ECO:0000259" key="7">
    <source>
        <dbReference type="PROSITE" id="PS51192"/>
    </source>
</evidence>
<evidence type="ECO:0000256" key="4">
    <source>
        <dbReference type="ARBA" id="ARBA00034617"/>
    </source>
</evidence>
<dbReference type="GO" id="GO:0005737">
    <property type="term" value="C:cytoplasm"/>
    <property type="evidence" value="ECO:0007669"/>
    <property type="project" value="TreeGrafter"/>
</dbReference>
<dbReference type="OrthoDB" id="2507344at2759"/>
<comment type="similarity">
    <text evidence="1">Belongs to the helicase family. RecQ subfamily.</text>
</comment>
<dbReference type="PANTHER" id="PTHR13710:SF154">
    <property type="entry name" value="RECQ HELICASE, PUTATIVE (AFU_ORTHOLOGUE AFUA_6G14720)-RELATED"/>
    <property type="match status" value="1"/>
</dbReference>
<dbReference type="Pfam" id="PF00270">
    <property type="entry name" value="DEAD"/>
    <property type="match status" value="1"/>
</dbReference>
<dbReference type="GO" id="GO:0043138">
    <property type="term" value="F:3'-5' DNA helicase activity"/>
    <property type="evidence" value="ECO:0007669"/>
    <property type="project" value="UniProtKB-EC"/>
</dbReference>
<dbReference type="PANTHER" id="PTHR13710">
    <property type="entry name" value="DNA HELICASE RECQ FAMILY MEMBER"/>
    <property type="match status" value="1"/>
</dbReference>
<comment type="caution">
    <text evidence="9">The sequence shown here is derived from an EMBL/GenBank/DDBJ whole genome shotgun (WGS) entry which is preliminary data.</text>
</comment>
<dbReference type="PROSITE" id="PS51194">
    <property type="entry name" value="HELICASE_CTER"/>
    <property type="match status" value="1"/>
</dbReference>
<dbReference type="GO" id="GO:0009378">
    <property type="term" value="F:four-way junction helicase activity"/>
    <property type="evidence" value="ECO:0007669"/>
    <property type="project" value="TreeGrafter"/>
</dbReference>
<dbReference type="Pfam" id="PF12013">
    <property type="entry name" value="OrsD"/>
    <property type="match status" value="1"/>
</dbReference>
<dbReference type="SMART" id="SM00487">
    <property type="entry name" value="DEXDc"/>
    <property type="match status" value="1"/>
</dbReference>
<evidence type="ECO:0000256" key="3">
    <source>
        <dbReference type="ARBA" id="ARBA00022840"/>
    </source>
</evidence>
<dbReference type="InterPro" id="IPR001650">
    <property type="entry name" value="Helicase_C-like"/>
</dbReference>
<feature type="domain" description="Helicase ATP-binding" evidence="7">
    <location>
        <begin position="932"/>
        <end position="1101"/>
    </location>
</feature>
<sequence length="1572" mass="174957">MSDSPQRAHPLAFLDNVAKVTDRSLYHDVHPAEGLVMKPMKTVKGDSKTAFYVLDADPTLWTPTWNDNATLQKADLVFEPTLMIMICKTCKVMVPNVSGHLKSQHPKEWRPIKLKEFIDRVDTFYSPSPTVYFPHFDPSTTSTLSPYHHLPVKKGIQCQGCGHVASAESMRSHQSCGKANKVDAHFQSGETEAMYGRYSIPVADPAKAAEIPYGSKHHLLEIAKSYLPSALVFDTNAPDHSLSMLLRKYRWHKITEDWTEEMMTMSCADQLETDDPSWARIRDLLLWYLHEMNKRLPGESGLAAKIMEAGNDSEHKDRRLNPVDTKNTLPRYAAVLESVVKYCLRWFTKPDLDPMTTMDGDLHRATDLLHQLLQSSDSSRFDLFFPSLLRCFLSAGTPQALAEDGETLPVRRWFMLHCYKGDGMWLKAKEATSPLAGFQWTVRVTFLRYLQHVQRTGTDKNLINITINEWINTIKVGEATPMGHMYNFKHFLNFCATTETKLPTCVWRDELGSKTHDAMSINGQHTSITLIRSGLQQMIQYCNELVDRLSMGHIPANDIDLSLLYDVIPNETPGYSLFSEPRNSKILGDEHQLWNATVTGEAYFKRADGQVVRMVDGILTDDELKWDWKAVEEWRQLYTILSKNLAALIHWVYGSPARGEEIINTLITNLPNAPRSIHVIFQRLVIMLRYDKTSTSTGVNHLTVRSLPHSVSLLLFRYLAYLRPLETCLLSALKRQPEEISSSASYLFVTNGKRWNSTKFSANLKEMSLDYFGTAFGLEDWRQLAAFVQDFFGAESLLKNALTDPAVRTFVHSLKTHGGHYAVDEDRPTGLSSQEMAAQASASLLWHTALGLDSIHLEALDGSTLPALSSSSNVQVGAPPSPPATSSPRILSPAAVSIGHINDLVVSSRWSRHITKLGFPIFKSITQAKAVQLISESVYDGFINMRTGGGKSLLMSLPMVEMTAGSVMVIALTNRALRSTLPARLRIDFKDLGTDHKVWVWCDKERPEIGSVDGGVVVVMVEQLVSEGFKRWATHMSDIHRLRCFIIDEAHEILTAESYRPVMNSISSVRRHAIPFYLLSATITPRMINQLCDKTIISNPVILRESTARPEISLAVAPVRSKTISEAATMAANTIQNWLNSDLFGSDGKIKLASKTSPALVYTGQLDSDDQQSVLEAFTAITDTPCRVIIATSALGLGVDFPLVMGVIYVGSPDHIIALDQGMGRSGRGTRKGVTLIFPIQRDMQEVEQEVEADNMFGHKEMRQMVSGDNRCRRQICTSVLDEAAVSCIAIGAGDMMCDVCWTEAWGGRSRPFWMPDGSAKWGSAQFTNMIEEEGGCPARMIKARFQSKPIQTKRPIHEDVSVAPKRSKPDTNPMPSPPITPIPAQHLSRVVPSRLPAIPSPLTNILFTSNAIASSSLATGWMSRNMESDARVVLSGDQARATVTRRLSTHMAGHNEAWCPMCWVILGRDECHMTDKCMTGGLDGADWRQSCETACRTWKGKVKFAGPNQGGGAGHCYRCWMPQDVCGNKMNPGKPKKTVAMAVGGADYMAWWMGLVQSGQPMAVDTLAATR</sequence>
<dbReference type="SMART" id="SM00490">
    <property type="entry name" value="HELICc"/>
    <property type="match status" value="1"/>
</dbReference>
<feature type="domain" description="Helicase C-terminal" evidence="8">
    <location>
        <begin position="1087"/>
        <end position="1273"/>
    </location>
</feature>
<evidence type="ECO:0000256" key="6">
    <source>
        <dbReference type="SAM" id="MobiDB-lite"/>
    </source>
</evidence>
<dbReference type="GO" id="GO:0003676">
    <property type="term" value="F:nucleic acid binding"/>
    <property type="evidence" value="ECO:0007669"/>
    <property type="project" value="InterPro"/>
</dbReference>
<proteinExistence type="inferred from homology"/>
<feature type="region of interest" description="Disordered" evidence="6">
    <location>
        <begin position="1355"/>
        <end position="1378"/>
    </location>
</feature>
<dbReference type="GO" id="GO:0005694">
    <property type="term" value="C:chromosome"/>
    <property type="evidence" value="ECO:0007669"/>
    <property type="project" value="TreeGrafter"/>
</dbReference>
<evidence type="ECO:0000313" key="9">
    <source>
        <dbReference type="EMBL" id="ORY27933.1"/>
    </source>
</evidence>
<organism evidence="9 10">
    <name type="scientific">Naematelia encephala</name>
    <dbReference type="NCBI Taxonomy" id="71784"/>
    <lineage>
        <taxon>Eukaryota</taxon>
        <taxon>Fungi</taxon>
        <taxon>Dikarya</taxon>
        <taxon>Basidiomycota</taxon>
        <taxon>Agaricomycotina</taxon>
        <taxon>Tremellomycetes</taxon>
        <taxon>Tremellales</taxon>
        <taxon>Naemateliaceae</taxon>
        <taxon>Naematelia</taxon>
    </lineage>
</organism>
<dbReference type="GO" id="GO:0005524">
    <property type="term" value="F:ATP binding"/>
    <property type="evidence" value="ECO:0007669"/>
    <property type="project" value="UniProtKB-KW"/>
</dbReference>
<dbReference type="SUPFAM" id="SSF52540">
    <property type="entry name" value="P-loop containing nucleoside triphosphate hydrolases"/>
    <property type="match status" value="1"/>
</dbReference>
<dbReference type="InterPro" id="IPR014001">
    <property type="entry name" value="Helicase_ATP-bd"/>
</dbReference>
<gene>
    <name evidence="9" type="ORF">BCR39DRAFT_559825</name>
</gene>